<dbReference type="Proteomes" id="UP001601059">
    <property type="component" value="Unassembled WGS sequence"/>
</dbReference>
<dbReference type="PANTHER" id="PTHR43309">
    <property type="entry name" value="5-OXOPROLINASE SUBUNIT C"/>
    <property type="match status" value="1"/>
</dbReference>
<accession>A0ABW6K5R2</accession>
<keyword evidence="6" id="KW-1185">Reference proteome</keyword>
<reference evidence="5 6" key="1">
    <citation type="submission" date="2024-08" db="EMBL/GenBank/DDBJ databases">
        <title>Two novel Cytobacillus novel species.</title>
        <authorList>
            <person name="Liu G."/>
        </authorList>
    </citation>
    <scope>NUCLEOTIDE SEQUENCE [LARGE SCALE GENOMIC DNA]</scope>
    <source>
        <strain evidence="5 6">FJAT-54145</strain>
    </source>
</reference>
<evidence type="ECO:0000313" key="6">
    <source>
        <dbReference type="Proteomes" id="UP001601059"/>
    </source>
</evidence>
<evidence type="ECO:0000256" key="2">
    <source>
        <dbReference type="ARBA" id="ARBA00022801"/>
    </source>
</evidence>
<keyword evidence="3" id="KW-0067">ATP-binding</keyword>
<protein>
    <submittedName>
        <fullName evidence="5">Biotin-dependent carboxyltransferase family protein</fullName>
    </submittedName>
</protein>
<comment type="caution">
    <text evidence="5">The sequence shown here is derived from an EMBL/GenBank/DDBJ whole genome shotgun (WGS) entry which is preliminary data.</text>
</comment>
<keyword evidence="1" id="KW-0547">Nucleotide-binding</keyword>
<dbReference type="EMBL" id="JBIACK010000001">
    <property type="protein sequence ID" value="MFE8699531.1"/>
    <property type="molecule type" value="Genomic_DNA"/>
</dbReference>
<dbReference type="InterPro" id="IPR003778">
    <property type="entry name" value="CT_A_B"/>
</dbReference>
<dbReference type="SMART" id="SM00797">
    <property type="entry name" value="AHS2"/>
    <property type="match status" value="1"/>
</dbReference>
<dbReference type="InterPro" id="IPR029000">
    <property type="entry name" value="Cyclophilin-like_dom_sf"/>
</dbReference>
<dbReference type="SUPFAM" id="SSF50891">
    <property type="entry name" value="Cyclophilin-like"/>
    <property type="match status" value="1"/>
</dbReference>
<dbReference type="NCBIfam" id="TIGR00724">
    <property type="entry name" value="urea_amlyse_rel"/>
    <property type="match status" value="1"/>
</dbReference>
<organism evidence="5 6">
    <name type="scientific">Cytobacillus spartinae</name>
    <dbReference type="NCBI Taxonomy" id="3299023"/>
    <lineage>
        <taxon>Bacteria</taxon>
        <taxon>Bacillati</taxon>
        <taxon>Bacillota</taxon>
        <taxon>Bacilli</taxon>
        <taxon>Bacillales</taxon>
        <taxon>Bacillaceae</taxon>
        <taxon>Cytobacillus</taxon>
    </lineage>
</organism>
<feature type="domain" description="Carboxyltransferase" evidence="4">
    <location>
        <begin position="24"/>
        <end position="302"/>
    </location>
</feature>
<gene>
    <name evidence="5" type="ORF">ACFYKX_02715</name>
</gene>
<dbReference type="Pfam" id="PF02626">
    <property type="entry name" value="CT_A_B"/>
    <property type="match status" value="1"/>
</dbReference>
<evidence type="ECO:0000313" key="5">
    <source>
        <dbReference type="EMBL" id="MFE8699531.1"/>
    </source>
</evidence>
<evidence type="ECO:0000256" key="3">
    <source>
        <dbReference type="ARBA" id="ARBA00022840"/>
    </source>
</evidence>
<dbReference type="PANTHER" id="PTHR43309:SF5">
    <property type="entry name" value="5-OXOPROLINASE SUBUNIT C"/>
    <property type="match status" value="1"/>
</dbReference>
<evidence type="ECO:0000256" key="1">
    <source>
        <dbReference type="ARBA" id="ARBA00022741"/>
    </source>
</evidence>
<dbReference type="RefSeq" id="WP_389357806.1">
    <property type="nucleotide sequence ID" value="NZ_JBIACK010000001.1"/>
</dbReference>
<evidence type="ECO:0000259" key="4">
    <source>
        <dbReference type="SMART" id="SM00797"/>
    </source>
</evidence>
<proteinExistence type="predicted"/>
<name>A0ABW6K5R2_9BACI</name>
<keyword evidence="2" id="KW-0378">Hydrolase</keyword>
<dbReference type="InterPro" id="IPR052708">
    <property type="entry name" value="PxpC"/>
</dbReference>
<sequence>MGIKVIKPGLYTTIQDSGRFGYQQFGIVTTGVMDFHSYRLANWLVGNNSNEAVIEMTMIGPILCFEKDAVISVCGADMNPRINNQSVPIGRPLWVRKGQTLSFGRLSSGCRGYLAVHGGIKVPDVLGSKSTYDKGGIGGLRGTPLKVNDQVPIAESRLNNPIKWNLSSHWFTYDHSVIRFLEGKQFDWFTDDSKRTFMEETFTIQSNSDRMGFRLNGKPLFLKEKKELITEGVTFGSVQVPSNGQPIILMADKQTTGGYPKIAQIASIDLPLLAQKKPGESILFKLVSLEEAQRLYVTKERELRVIKRMIKEKLMDVIDNEN</sequence>
<dbReference type="Gene3D" id="2.40.100.10">
    <property type="entry name" value="Cyclophilin-like"/>
    <property type="match status" value="1"/>
</dbReference>